<name>A0A402AZ60_9CHLR</name>
<evidence type="ECO:0000313" key="3">
    <source>
        <dbReference type="Proteomes" id="UP000287188"/>
    </source>
</evidence>
<evidence type="ECO:0000313" key="2">
    <source>
        <dbReference type="EMBL" id="GCE24345.1"/>
    </source>
</evidence>
<dbReference type="RefSeq" id="WP_126557570.1">
    <property type="nucleotide sequence ID" value="NZ_BIFS01000002.1"/>
</dbReference>
<dbReference type="InterPro" id="IPR016007">
    <property type="entry name" value="Alpha_rhamnosid"/>
</dbReference>
<keyword evidence="3" id="KW-1185">Reference proteome</keyword>
<dbReference type="Proteomes" id="UP000287188">
    <property type="component" value="Unassembled WGS sequence"/>
</dbReference>
<evidence type="ECO:0000259" key="1">
    <source>
        <dbReference type="Pfam" id="PF08531"/>
    </source>
</evidence>
<comment type="caution">
    <text evidence="2">The sequence shown here is derived from an EMBL/GenBank/DDBJ whole genome shotgun (WGS) entry which is preliminary data.</text>
</comment>
<dbReference type="PANTHER" id="PTHR33307">
    <property type="entry name" value="ALPHA-RHAMNOSIDASE (EUROFUNG)"/>
    <property type="match status" value="1"/>
</dbReference>
<gene>
    <name evidence="2" type="ORF">KDK_81450</name>
</gene>
<accession>A0A402AZ60</accession>
<sequence>MDLTPARWIWFPSERTLPNTFVLFRRTLTLPEQLPVHAQGWIIADSRYRLTVNGQRVQWGPVPADPRYPEVDPLDIKAYLQPGENVIGVEVLYYGYGEGTWVSGKPGLLLRLDLTYADGRQEQLISDQHWLSLLDRAHTPGQYKRWYLRALQEEFDARLQPEHWNVAEYQPDARWLAAQVLDAAADKPAACGSYRDYLTDAMPEARYSELRSRQIPLLREHEVPALRLADAGHVRWQRDPLDWFEMRTPHSFTITRDPSAVQAQDDASWEGSLPAEQQTAIYATFEWEEQLVGWPYFTIDAPAGTIIEVMHQEAHDPEQTAWMDNHFYSWSRFICREGINVFEAFDFESLRWLQLHIRNMTRPVIISRVGMRRRLYDWPQQPHIVCGEPALQRLFNASINTLYNSAQETCVDGMGVSGSSTAVMVAIKFYPFAAFWVRHSYRDVSSIPIAAARHPMATSWTPGRAMIAWYVSDNARPRPQAGGQYWITALALSLIPGATTSTPGSSKMYAPPIVILPCSLTIWINCAPGMLMACYLSMG</sequence>
<dbReference type="PANTHER" id="PTHR33307:SF6">
    <property type="entry name" value="ALPHA-RHAMNOSIDASE (EUROFUNG)-RELATED"/>
    <property type="match status" value="1"/>
</dbReference>
<protein>
    <recommendedName>
        <fullName evidence="1">Bacterial alpha-L-rhamnosidase N-terminal domain-containing protein</fullName>
    </recommendedName>
</protein>
<feature type="domain" description="Bacterial alpha-L-rhamnosidase N-terminal" evidence="1">
    <location>
        <begin position="46"/>
        <end position="186"/>
    </location>
</feature>
<dbReference type="InterPro" id="IPR013737">
    <property type="entry name" value="Bac_rhamnosid_N"/>
</dbReference>
<dbReference type="EMBL" id="BIFS01000002">
    <property type="protein sequence ID" value="GCE24345.1"/>
    <property type="molecule type" value="Genomic_DNA"/>
</dbReference>
<dbReference type="AlphaFoldDB" id="A0A402AZ60"/>
<organism evidence="2 3">
    <name type="scientific">Dictyobacter kobayashii</name>
    <dbReference type="NCBI Taxonomy" id="2014872"/>
    <lineage>
        <taxon>Bacteria</taxon>
        <taxon>Bacillati</taxon>
        <taxon>Chloroflexota</taxon>
        <taxon>Ktedonobacteria</taxon>
        <taxon>Ktedonobacterales</taxon>
        <taxon>Dictyobacteraceae</taxon>
        <taxon>Dictyobacter</taxon>
    </lineage>
</organism>
<dbReference type="OrthoDB" id="9761045at2"/>
<dbReference type="Gene3D" id="2.60.120.260">
    <property type="entry name" value="Galactose-binding domain-like"/>
    <property type="match status" value="2"/>
</dbReference>
<dbReference type="InterPro" id="IPR008979">
    <property type="entry name" value="Galactose-bd-like_sf"/>
</dbReference>
<proteinExistence type="predicted"/>
<reference evidence="3" key="1">
    <citation type="submission" date="2018-12" db="EMBL/GenBank/DDBJ databases">
        <title>Tengunoibacter tsumagoiensis gen. nov., sp. nov., Dictyobacter kobayashii sp. nov., D. alpinus sp. nov., and D. joshuensis sp. nov. and description of Dictyobacteraceae fam. nov. within the order Ktedonobacterales isolated from Tengu-no-mugimeshi.</title>
        <authorList>
            <person name="Wang C.M."/>
            <person name="Zheng Y."/>
            <person name="Sakai Y."/>
            <person name="Toyoda A."/>
            <person name="Minakuchi Y."/>
            <person name="Abe K."/>
            <person name="Yokota A."/>
            <person name="Yabe S."/>
        </authorList>
    </citation>
    <scope>NUCLEOTIDE SEQUENCE [LARGE SCALE GENOMIC DNA]</scope>
    <source>
        <strain evidence="3">Uno11</strain>
    </source>
</reference>
<dbReference type="SUPFAM" id="SSF49785">
    <property type="entry name" value="Galactose-binding domain-like"/>
    <property type="match status" value="1"/>
</dbReference>
<dbReference type="Pfam" id="PF08531">
    <property type="entry name" value="Bac_rhamnosid_N"/>
    <property type="match status" value="1"/>
</dbReference>